<dbReference type="PANTHER" id="PTHR34138:SF1">
    <property type="entry name" value="CELL SHAPE-DETERMINING PROTEIN MREC"/>
    <property type="match status" value="1"/>
</dbReference>
<accession>A0ABR7YBF2</accession>
<dbReference type="Gene3D" id="2.40.10.350">
    <property type="entry name" value="Rod shape-determining protein MreC, domain 2"/>
    <property type="match status" value="1"/>
</dbReference>
<keyword evidence="9" id="KW-1185">Reference proteome</keyword>
<keyword evidence="6" id="KW-0812">Transmembrane</keyword>
<evidence type="ECO:0000313" key="8">
    <source>
        <dbReference type="EMBL" id="MBD1428563.1"/>
    </source>
</evidence>
<dbReference type="InterPro" id="IPR055342">
    <property type="entry name" value="MreC_beta-barrel_core"/>
</dbReference>
<evidence type="ECO:0000256" key="1">
    <source>
        <dbReference type="ARBA" id="ARBA00009369"/>
    </source>
</evidence>
<dbReference type="PANTHER" id="PTHR34138">
    <property type="entry name" value="CELL SHAPE-DETERMINING PROTEIN MREC"/>
    <property type="match status" value="1"/>
</dbReference>
<dbReference type="RefSeq" id="WP_190301414.1">
    <property type="nucleotide sequence ID" value="NZ_JACOIJ010000003.1"/>
</dbReference>
<comment type="similarity">
    <text evidence="1 5">Belongs to the MreC family.</text>
</comment>
<name>A0ABR7YBF2_9SPHI</name>
<dbReference type="InterPro" id="IPR007221">
    <property type="entry name" value="MreC"/>
</dbReference>
<feature type="domain" description="Rod shape-determining protein MreC beta-barrel core" evidence="7">
    <location>
        <begin position="112"/>
        <end position="262"/>
    </location>
</feature>
<sequence>MKNLWLFLVRYNAFFWFILFFVFSLALVVNNNNYQRSSFVNSSNVVVGSFYSNVNSWKEYMHLAEANKDLLDENALLRHQLQEMVAKDSINEPLITDSMDNPSRYEFVVASVVNNSVHQRSNYITINKGSLDGIEKDMGVITSNGVVGTVLNVSLHFSTIKSLLHPDTKISVSVDSTSSAFGSLVWGDNTESRFAMVRDIPNHVKLYVGQPIYTSGYSTKFPKGIKVGYVVQTDIVSGGSFKDVRILLTTKFEKLTHVYIVKDKLAKEKLELESLNEDNG</sequence>
<evidence type="ECO:0000259" key="7">
    <source>
        <dbReference type="Pfam" id="PF04085"/>
    </source>
</evidence>
<dbReference type="InterPro" id="IPR042177">
    <property type="entry name" value="Cell/Rod_1"/>
</dbReference>
<dbReference type="NCBIfam" id="NF010532">
    <property type="entry name" value="PRK13922.9-3"/>
    <property type="match status" value="1"/>
</dbReference>
<evidence type="ECO:0000256" key="4">
    <source>
        <dbReference type="ARBA" id="ARBA00032089"/>
    </source>
</evidence>
<keyword evidence="6" id="KW-1133">Transmembrane helix</keyword>
<dbReference type="PIRSF" id="PIRSF038471">
    <property type="entry name" value="MreC"/>
    <property type="match status" value="1"/>
</dbReference>
<dbReference type="InterPro" id="IPR042175">
    <property type="entry name" value="Cell/Rod_MreC_2"/>
</dbReference>
<keyword evidence="3 5" id="KW-0133">Cell shape</keyword>
<evidence type="ECO:0000256" key="5">
    <source>
        <dbReference type="PIRNR" id="PIRNR038471"/>
    </source>
</evidence>
<evidence type="ECO:0000313" key="9">
    <source>
        <dbReference type="Proteomes" id="UP000651271"/>
    </source>
</evidence>
<protein>
    <recommendedName>
        <fullName evidence="2 5">Cell shape-determining protein MreC</fullName>
    </recommendedName>
    <alternativeName>
        <fullName evidence="4 5">Cell shape protein MreC</fullName>
    </alternativeName>
</protein>
<proteinExistence type="inferred from homology"/>
<comment type="caution">
    <text evidence="8">The sequence shown here is derived from an EMBL/GenBank/DDBJ whole genome shotgun (WGS) entry which is preliminary data.</text>
</comment>
<dbReference type="Pfam" id="PF04085">
    <property type="entry name" value="MreC"/>
    <property type="match status" value="1"/>
</dbReference>
<feature type="transmembrane region" description="Helical" evidence="6">
    <location>
        <begin position="7"/>
        <end position="29"/>
    </location>
</feature>
<gene>
    <name evidence="8" type="primary">mreC</name>
    <name evidence="8" type="ORF">H8B04_03095</name>
</gene>
<evidence type="ECO:0000256" key="6">
    <source>
        <dbReference type="SAM" id="Phobius"/>
    </source>
</evidence>
<comment type="function">
    <text evidence="5">Involved in formation and maintenance of cell shape.</text>
</comment>
<organism evidence="8 9">
    <name type="scientific">Sphingobacterium litopenaei</name>
    <dbReference type="NCBI Taxonomy" id="2763500"/>
    <lineage>
        <taxon>Bacteria</taxon>
        <taxon>Pseudomonadati</taxon>
        <taxon>Bacteroidota</taxon>
        <taxon>Sphingobacteriia</taxon>
        <taxon>Sphingobacteriales</taxon>
        <taxon>Sphingobacteriaceae</taxon>
        <taxon>Sphingobacterium</taxon>
    </lineage>
</organism>
<keyword evidence="6" id="KW-0472">Membrane</keyword>
<evidence type="ECO:0000256" key="2">
    <source>
        <dbReference type="ARBA" id="ARBA00013855"/>
    </source>
</evidence>
<dbReference type="Proteomes" id="UP000651271">
    <property type="component" value="Unassembled WGS sequence"/>
</dbReference>
<dbReference type="EMBL" id="JACOIJ010000003">
    <property type="protein sequence ID" value="MBD1428563.1"/>
    <property type="molecule type" value="Genomic_DNA"/>
</dbReference>
<reference evidence="8 9" key="1">
    <citation type="submission" date="2020-08" db="EMBL/GenBank/DDBJ databases">
        <title>Sphingobacterium sp. DN04309 isolated from aquaculture water.</title>
        <authorList>
            <person name="Zhang M."/>
        </authorList>
    </citation>
    <scope>NUCLEOTIDE SEQUENCE [LARGE SCALE GENOMIC DNA]</scope>
    <source>
        <strain evidence="8 9">DN04309</strain>
    </source>
</reference>
<dbReference type="Gene3D" id="2.40.10.340">
    <property type="entry name" value="Rod shape-determining protein MreC, domain 1"/>
    <property type="match status" value="1"/>
</dbReference>
<evidence type="ECO:0000256" key="3">
    <source>
        <dbReference type="ARBA" id="ARBA00022960"/>
    </source>
</evidence>